<name>A0AAQ3QAA8_9LILI</name>
<evidence type="ECO:0000259" key="1">
    <source>
        <dbReference type="SMART" id="SM00848"/>
    </source>
</evidence>
<dbReference type="InterPro" id="IPR013201">
    <property type="entry name" value="Prot_inhib_I29"/>
</dbReference>
<dbReference type="SMART" id="SM00848">
    <property type="entry name" value="Inhibitor_I29"/>
    <property type="match status" value="1"/>
</dbReference>
<dbReference type="EMBL" id="CP136892">
    <property type="protein sequence ID" value="WOL01350.1"/>
    <property type="molecule type" value="Genomic_DNA"/>
</dbReference>
<evidence type="ECO:0000313" key="3">
    <source>
        <dbReference type="Proteomes" id="UP001327560"/>
    </source>
</evidence>
<dbReference type="AlphaFoldDB" id="A0AAQ3QAA8"/>
<accession>A0AAQ3QAA8</accession>
<dbReference type="Proteomes" id="UP001327560">
    <property type="component" value="Chromosome 3"/>
</dbReference>
<gene>
    <name evidence="2" type="ORF">Cni_G10066</name>
</gene>
<reference evidence="2 3" key="1">
    <citation type="submission" date="2023-10" db="EMBL/GenBank/DDBJ databases">
        <title>Chromosome-scale genome assembly provides insights into flower coloration mechanisms of Canna indica.</title>
        <authorList>
            <person name="Li C."/>
        </authorList>
    </citation>
    <scope>NUCLEOTIDE SEQUENCE [LARGE SCALE GENOMIC DNA]</scope>
    <source>
        <tissue evidence="2">Flower</tissue>
    </source>
</reference>
<organism evidence="2 3">
    <name type="scientific">Canna indica</name>
    <name type="common">Indian-shot</name>
    <dbReference type="NCBI Taxonomy" id="4628"/>
    <lineage>
        <taxon>Eukaryota</taxon>
        <taxon>Viridiplantae</taxon>
        <taxon>Streptophyta</taxon>
        <taxon>Embryophyta</taxon>
        <taxon>Tracheophyta</taxon>
        <taxon>Spermatophyta</taxon>
        <taxon>Magnoliopsida</taxon>
        <taxon>Liliopsida</taxon>
        <taxon>Zingiberales</taxon>
        <taxon>Cannaceae</taxon>
        <taxon>Canna</taxon>
    </lineage>
</organism>
<keyword evidence="3" id="KW-1185">Reference proteome</keyword>
<dbReference type="Gene3D" id="1.10.287.2250">
    <property type="match status" value="1"/>
</dbReference>
<sequence>MSVGANFPFNKVDLASDKSLWALYELWQSHHGVPRSPDEKRMHFDIFKVNANYVFESNKNAKAYKLNLNKFGDMTKEEFRRTYTGLRVNTRHRSSIDGSFHYIAWSYSSSSTSRTMDLLTLLDDGNKNGLHDTVSQCHMEPSSQQLRMVLQQEKEEYKSY</sequence>
<evidence type="ECO:0000313" key="2">
    <source>
        <dbReference type="EMBL" id="WOL01350.1"/>
    </source>
</evidence>
<dbReference type="Pfam" id="PF08246">
    <property type="entry name" value="Inhibitor_I29"/>
    <property type="match status" value="1"/>
</dbReference>
<feature type="domain" description="Cathepsin propeptide inhibitor" evidence="1">
    <location>
        <begin position="24"/>
        <end position="79"/>
    </location>
</feature>
<dbReference type="SUPFAM" id="SSF54001">
    <property type="entry name" value="Cysteine proteinases"/>
    <property type="match status" value="1"/>
</dbReference>
<proteinExistence type="predicted"/>
<protein>
    <recommendedName>
        <fullName evidence="1">Cathepsin propeptide inhibitor domain-containing protein</fullName>
    </recommendedName>
</protein>
<dbReference type="InterPro" id="IPR038765">
    <property type="entry name" value="Papain-like_cys_pep_sf"/>
</dbReference>